<dbReference type="PANTHER" id="PTHR47245:SF2">
    <property type="entry name" value="PEPTIDYL-PROLYL CIS-TRANS ISOMERASE HP_0175-RELATED"/>
    <property type="match status" value="1"/>
</dbReference>
<sequence>MRLPAATSLALLLLAGSAAAQAPGPAAPPAAPTAETVVARVDGEPITIGDVGEAARLLPEELRAAPPQILYPLLLDQIITQRALVSAARRAGLDRDPAVAARIRRAEEQELQQALISREISGSISEEALRERYRREIAGRPSEEEIRARHILLPSEAEARAALAEVRRPGTDFAEVARRRSIGPAAQEGGDLGFFRRDDMVQEFADAAFALQAGQISETPVRTQFGWHVIKVEERRAAPPPPFEAVRDALRQQVVEEQVGAVVERVRAAAEIERLNLDGTPWQGPSPPASGRGGLLDGATPPPAAPQRR</sequence>
<organism evidence="12 13">
    <name type="scientific">Caldovatus sediminis</name>
    <dbReference type="NCBI Taxonomy" id="2041189"/>
    <lineage>
        <taxon>Bacteria</taxon>
        <taxon>Pseudomonadati</taxon>
        <taxon>Pseudomonadota</taxon>
        <taxon>Alphaproteobacteria</taxon>
        <taxon>Acetobacterales</taxon>
        <taxon>Roseomonadaceae</taxon>
        <taxon>Caldovatus</taxon>
    </lineage>
</organism>
<dbReference type="RefSeq" id="WP_188899975.1">
    <property type="nucleotide sequence ID" value="NZ_BMKS01000005.1"/>
</dbReference>
<evidence type="ECO:0000256" key="1">
    <source>
        <dbReference type="ARBA" id="ARBA00000971"/>
    </source>
</evidence>
<feature type="chain" id="PRO_5035228927" description="Parvulin-like PPIase" evidence="10">
    <location>
        <begin position="23"/>
        <end position="309"/>
    </location>
</feature>
<reference evidence="12 13" key="1">
    <citation type="journal article" date="2014" name="Int. J. Syst. Evol. Microbiol.">
        <title>Complete genome sequence of Corynebacterium casei LMG S-19264T (=DSM 44701T), isolated from a smear-ripened cheese.</title>
        <authorList>
            <consortium name="US DOE Joint Genome Institute (JGI-PGF)"/>
            <person name="Walter F."/>
            <person name="Albersmeier A."/>
            <person name="Kalinowski J."/>
            <person name="Ruckert C."/>
        </authorList>
    </citation>
    <scope>NUCLEOTIDE SEQUENCE [LARGE SCALE GENOMIC DNA]</scope>
    <source>
        <strain evidence="12 13">CGMCC 1.16330</strain>
    </source>
</reference>
<feature type="domain" description="PpiC" evidence="11">
    <location>
        <begin position="143"/>
        <end position="234"/>
    </location>
</feature>
<dbReference type="SUPFAM" id="SSF54534">
    <property type="entry name" value="FKBP-like"/>
    <property type="match status" value="1"/>
</dbReference>
<name>A0A8J3ECG9_9PROT</name>
<evidence type="ECO:0000256" key="3">
    <source>
        <dbReference type="ARBA" id="ARBA00013194"/>
    </source>
</evidence>
<evidence type="ECO:0000313" key="12">
    <source>
        <dbReference type="EMBL" id="GGG32974.1"/>
    </source>
</evidence>
<evidence type="ECO:0000256" key="7">
    <source>
        <dbReference type="ARBA" id="ARBA00031484"/>
    </source>
</evidence>
<evidence type="ECO:0000256" key="8">
    <source>
        <dbReference type="PROSITE-ProRule" id="PRU00278"/>
    </source>
</evidence>
<feature type="compositionally biased region" description="Pro residues" evidence="9">
    <location>
        <begin position="300"/>
        <end position="309"/>
    </location>
</feature>
<evidence type="ECO:0000256" key="2">
    <source>
        <dbReference type="ARBA" id="ARBA00007656"/>
    </source>
</evidence>
<keyword evidence="8 12" id="KW-0413">Isomerase</keyword>
<keyword evidence="5 8" id="KW-0697">Rotamase</keyword>
<feature type="region of interest" description="Disordered" evidence="9">
    <location>
        <begin position="274"/>
        <end position="309"/>
    </location>
</feature>
<dbReference type="SUPFAM" id="SSF109998">
    <property type="entry name" value="Triger factor/SurA peptide-binding domain-like"/>
    <property type="match status" value="1"/>
</dbReference>
<dbReference type="GO" id="GO:0003755">
    <property type="term" value="F:peptidyl-prolyl cis-trans isomerase activity"/>
    <property type="evidence" value="ECO:0007669"/>
    <property type="project" value="UniProtKB-KW"/>
</dbReference>
<comment type="similarity">
    <text evidence="2">Belongs to the PpiC/parvulin rotamase family.</text>
</comment>
<feature type="signal peptide" evidence="10">
    <location>
        <begin position="1"/>
        <end position="22"/>
    </location>
</feature>
<evidence type="ECO:0000313" key="13">
    <source>
        <dbReference type="Proteomes" id="UP000597507"/>
    </source>
</evidence>
<dbReference type="PROSITE" id="PS50198">
    <property type="entry name" value="PPIC_PPIASE_2"/>
    <property type="match status" value="1"/>
</dbReference>
<dbReference type="InterPro" id="IPR027304">
    <property type="entry name" value="Trigger_fact/SurA_dom_sf"/>
</dbReference>
<dbReference type="Gene3D" id="1.10.4030.10">
    <property type="entry name" value="Porin chaperone SurA, peptide-binding domain"/>
    <property type="match status" value="1"/>
</dbReference>
<evidence type="ECO:0000256" key="6">
    <source>
        <dbReference type="ARBA" id="ARBA00030642"/>
    </source>
</evidence>
<dbReference type="InterPro" id="IPR000297">
    <property type="entry name" value="PPIase_PpiC"/>
</dbReference>
<keyword evidence="10" id="KW-0732">Signal</keyword>
<evidence type="ECO:0000259" key="11">
    <source>
        <dbReference type="PROSITE" id="PS50198"/>
    </source>
</evidence>
<proteinExistence type="inferred from homology"/>
<dbReference type="InterPro" id="IPR050245">
    <property type="entry name" value="PrsA_foldase"/>
</dbReference>
<evidence type="ECO:0000256" key="5">
    <source>
        <dbReference type="ARBA" id="ARBA00023110"/>
    </source>
</evidence>
<dbReference type="PANTHER" id="PTHR47245">
    <property type="entry name" value="PEPTIDYLPROLYL ISOMERASE"/>
    <property type="match status" value="1"/>
</dbReference>
<evidence type="ECO:0000256" key="9">
    <source>
        <dbReference type="SAM" id="MobiDB-lite"/>
    </source>
</evidence>
<dbReference type="EMBL" id="BMKS01000005">
    <property type="protein sequence ID" value="GGG32974.1"/>
    <property type="molecule type" value="Genomic_DNA"/>
</dbReference>
<comment type="caution">
    <text evidence="12">The sequence shown here is derived from an EMBL/GenBank/DDBJ whole genome shotgun (WGS) entry which is preliminary data.</text>
</comment>
<evidence type="ECO:0000256" key="4">
    <source>
        <dbReference type="ARBA" id="ARBA00018370"/>
    </source>
</evidence>
<gene>
    <name evidence="12" type="ORF">GCM10010964_21050</name>
</gene>
<keyword evidence="13" id="KW-1185">Reference proteome</keyword>
<protein>
    <recommendedName>
        <fullName evidence="4">Parvulin-like PPIase</fullName>
        <ecNumber evidence="3">5.2.1.8</ecNumber>
    </recommendedName>
    <alternativeName>
        <fullName evidence="6">Peptidyl-prolyl cis-trans isomerase plp</fullName>
    </alternativeName>
    <alternativeName>
        <fullName evidence="7">Rotamase plp</fullName>
    </alternativeName>
</protein>
<dbReference type="Pfam" id="PF00639">
    <property type="entry name" value="Rotamase"/>
    <property type="match status" value="1"/>
</dbReference>
<accession>A0A8J3ECG9</accession>
<dbReference type="EC" id="5.2.1.8" evidence="3"/>
<dbReference type="AlphaFoldDB" id="A0A8J3ECG9"/>
<comment type="catalytic activity">
    <reaction evidence="1">
        <text>[protein]-peptidylproline (omega=180) = [protein]-peptidylproline (omega=0)</text>
        <dbReference type="Rhea" id="RHEA:16237"/>
        <dbReference type="Rhea" id="RHEA-COMP:10747"/>
        <dbReference type="Rhea" id="RHEA-COMP:10748"/>
        <dbReference type="ChEBI" id="CHEBI:83833"/>
        <dbReference type="ChEBI" id="CHEBI:83834"/>
        <dbReference type="EC" id="5.2.1.8"/>
    </reaction>
</comment>
<evidence type="ECO:0000256" key="10">
    <source>
        <dbReference type="SAM" id="SignalP"/>
    </source>
</evidence>
<dbReference type="Gene3D" id="3.10.50.40">
    <property type="match status" value="1"/>
</dbReference>
<dbReference type="InterPro" id="IPR046357">
    <property type="entry name" value="PPIase_dom_sf"/>
</dbReference>
<dbReference type="Proteomes" id="UP000597507">
    <property type="component" value="Unassembled WGS sequence"/>
</dbReference>